<protein>
    <recommendedName>
        <fullName evidence="5">Secreted protein</fullName>
    </recommendedName>
</protein>
<feature type="chain" id="PRO_5043044512" description="Secreted protein" evidence="2">
    <location>
        <begin position="17"/>
        <end position="104"/>
    </location>
</feature>
<proteinExistence type="predicted"/>
<gene>
    <name evidence="3" type="ORF">RN001_010170</name>
</gene>
<feature type="region of interest" description="Disordered" evidence="1">
    <location>
        <begin position="56"/>
        <end position="104"/>
    </location>
</feature>
<comment type="caution">
    <text evidence="3">The sequence shown here is derived from an EMBL/GenBank/DDBJ whole genome shotgun (WGS) entry which is preliminary data.</text>
</comment>
<dbReference type="Proteomes" id="UP001353858">
    <property type="component" value="Unassembled WGS sequence"/>
</dbReference>
<sequence>MTYVTILCLIAISISALHCAPVDETNPKEPAGYSELSHINSKAASLADSHVMTIDKSDPWKTDHMNGKPGSIPDEAPNALKSSSPKQEVPASTTASTTATSFIK</sequence>
<evidence type="ECO:0000256" key="1">
    <source>
        <dbReference type="SAM" id="MobiDB-lite"/>
    </source>
</evidence>
<feature type="compositionally biased region" description="Basic and acidic residues" evidence="1">
    <location>
        <begin position="56"/>
        <end position="66"/>
    </location>
</feature>
<dbReference type="AlphaFoldDB" id="A0AAN7SFY2"/>
<feature type="compositionally biased region" description="Low complexity" evidence="1">
    <location>
        <begin position="91"/>
        <end position="104"/>
    </location>
</feature>
<reference evidence="4" key="1">
    <citation type="submission" date="2023-01" db="EMBL/GenBank/DDBJ databases">
        <title>Key to firefly adult light organ development and bioluminescence: homeobox transcription factors regulate luciferase expression and transportation to peroxisome.</title>
        <authorList>
            <person name="Fu X."/>
        </authorList>
    </citation>
    <scope>NUCLEOTIDE SEQUENCE [LARGE SCALE GENOMIC DNA]</scope>
</reference>
<evidence type="ECO:0000313" key="4">
    <source>
        <dbReference type="Proteomes" id="UP001353858"/>
    </source>
</evidence>
<accession>A0AAN7SFY2</accession>
<evidence type="ECO:0000256" key="2">
    <source>
        <dbReference type="SAM" id="SignalP"/>
    </source>
</evidence>
<organism evidence="3 4">
    <name type="scientific">Aquatica leii</name>
    <dbReference type="NCBI Taxonomy" id="1421715"/>
    <lineage>
        <taxon>Eukaryota</taxon>
        <taxon>Metazoa</taxon>
        <taxon>Ecdysozoa</taxon>
        <taxon>Arthropoda</taxon>
        <taxon>Hexapoda</taxon>
        <taxon>Insecta</taxon>
        <taxon>Pterygota</taxon>
        <taxon>Neoptera</taxon>
        <taxon>Endopterygota</taxon>
        <taxon>Coleoptera</taxon>
        <taxon>Polyphaga</taxon>
        <taxon>Elateriformia</taxon>
        <taxon>Elateroidea</taxon>
        <taxon>Lampyridae</taxon>
        <taxon>Luciolinae</taxon>
        <taxon>Aquatica</taxon>
    </lineage>
</organism>
<feature type="signal peptide" evidence="2">
    <location>
        <begin position="1"/>
        <end position="16"/>
    </location>
</feature>
<evidence type="ECO:0008006" key="5">
    <source>
        <dbReference type="Google" id="ProtNLM"/>
    </source>
</evidence>
<name>A0AAN7SFY2_9COLE</name>
<dbReference type="EMBL" id="JARPUR010000004">
    <property type="protein sequence ID" value="KAK4877664.1"/>
    <property type="molecule type" value="Genomic_DNA"/>
</dbReference>
<keyword evidence="4" id="KW-1185">Reference proteome</keyword>
<keyword evidence="2" id="KW-0732">Signal</keyword>
<evidence type="ECO:0000313" key="3">
    <source>
        <dbReference type="EMBL" id="KAK4877664.1"/>
    </source>
</evidence>